<gene>
    <name evidence="7" type="ORF">Acr_28g0007470</name>
</gene>
<dbReference type="InterPro" id="IPR035595">
    <property type="entry name" value="UDP_glycos_trans_CS"/>
</dbReference>
<evidence type="ECO:0000256" key="1">
    <source>
        <dbReference type="ARBA" id="ARBA00009995"/>
    </source>
</evidence>
<accession>A0A7J0HA99</accession>
<dbReference type="Proteomes" id="UP000585474">
    <property type="component" value="Unassembled WGS sequence"/>
</dbReference>
<dbReference type="AlphaFoldDB" id="A0A7J0HA99"/>
<dbReference type="PROSITE" id="PS00375">
    <property type="entry name" value="UDPGT"/>
    <property type="match status" value="1"/>
</dbReference>
<keyword evidence="3 5" id="KW-0808">Transferase</keyword>
<evidence type="ECO:0000256" key="5">
    <source>
        <dbReference type="RuleBase" id="RU003718"/>
    </source>
</evidence>
<evidence type="ECO:0000256" key="6">
    <source>
        <dbReference type="RuleBase" id="RU362057"/>
    </source>
</evidence>
<dbReference type="GO" id="GO:0080043">
    <property type="term" value="F:quercetin 3-O-glucosyltransferase activity"/>
    <property type="evidence" value="ECO:0007669"/>
    <property type="project" value="TreeGrafter"/>
</dbReference>
<dbReference type="EMBL" id="BJWL01000028">
    <property type="protein sequence ID" value="GFZ20042.1"/>
    <property type="molecule type" value="Genomic_DNA"/>
</dbReference>
<name>A0A7J0HA99_9ERIC</name>
<dbReference type="Pfam" id="PF00201">
    <property type="entry name" value="UDPGT"/>
    <property type="match status" value="1"/>
</dbReference>
<keyword evidence="8" id="KW-1185">Reference proteome</keyword>
<evidence type="ECO:0000313" key="8">
    <source>
        <dbReference type="Proteomes" id="UP000585474"/>
    </source>
</evidence>
<dbReference type="GO" id="GO:0080044">
    <property type="term" value="F:quercetin 7-O-glucosyltransferase activity"/>
    <property type="evidence" value="ECO:0007669"/>
    <property type="project" value="TreeGrafter"/>
</dbReference>
<dbReference type="PANTHER" id="PTHR11926:SF1553">
    <property type="entry name" value="GLYCOSYLTRANSFERASE"/>
    <property type="match status" value="1"/>
</dbReference>
<dbReference type="PANTHER" id="PTHR11926">
    <property type="entry name" value="GLUCOSYL/GLUCURONOSYL TRANSFERASES"/>
    <property type="match status" value="1"/>
</dbReference>
<dbReference type="CDD" id="cd03784">
    <property type="entry name" value="GT1_Gtf-like"/>
    <property type="match status" value="1"/>
</dbReference>
<keyword evidence="4" id="KW-0284">Flavonoid biosynthesis</keyword>
<dbReference type="EC" id="2.4.1.-" evidence="6"/>
<evidence type="ECO:0000256" key="4">
    <source>
        <dbReference type="ARBA" id="ARBA00023241"/>
    </source>
</evidence>
<dbReference type="GO" id="GO:0009813">
    <property type="term" value="P:flavonoid biosynthetic process"/>
    <property type="evidence" value="ECO:0007669"/>
    <property type="project" value="UniProtKB-KW"/>
</dbReference>
<evidence type="ECO:0000313" key="7">
    <source>
        <dbReference type="EMBL" id="GFZ20042.1"/>
    </source>
</evidence>
<dbReference type="Gene3D" id="3.40.50.2000">
    <property type="entry name" value="Glycogen Phosphorylase B"/>
    <property type="match status" value="2"/>
</dbReference>
<dbReference type="SUPFAM" id="SSF53756">
    <property type="entry name" value="UDP-Glycosyltransferase/glycogen phosphorylase"/>
    <property type="match status" value="1"/>
</dbReference>
<dbReference type="OrthoDB" id="5835829at2759"/>
<dbReference type="FunFam" id="3.40.50.2000:FF:000019">
    <property type="entry name" value="Glycosyltransferase"/>
    <property type="match status" value="1"/>
</dbReference>
<protein>
    <recommendedName>
        <fullName evidence="6">Glycosyltransferase</fullName>
        <ecNumber evidence="6">2.4.1.-</ecNumber>
    </recommendedName>
</protein>
<comment type="caution">
    <text evidence="7">The sequence shown here is derived from an EMBL/GenBank/DDBJ whole genome shotgun (WGS) entry which is preliminary data.</text>
</comment>
<organism evidence="7 8">
    <name type="scientific">Actinidia rufa</name>
    <dbReference type="NCBI Taxonomy" id="165716"/>
    <lineage>
        <taxon>Eukaryota</taxon>
        <taxon>Viridiplantae</taxon>
        <taxon>Streptophyta</taxon>
        <taxon>Embryophyta</taxon>
        <taxon>Tracheophyta</taxon>
        <taxon>Spermatophyta</taxon>
        <taxon>Magnoliopsida</taxon>
        <taxon>eudicotyledons</taxon>
        <taxon>Gunneridae</taxon>
        <taxon>Pentapetalae</taxon>
        <taxon>asterids</taxon>
        <taxon>Ericales</taxon>
        <taxon>Actinidiaceae</taxon>
        <taxon>Actinidia</taxon>
    </lineage>
</organism>
<comment type="similarity">
    <text evidence="1 5">Belongs to the UDP-glycosyltransferase family.</text>
</comment>
<reference evidence="7 8" key="1">
    <citation type="submission" date="2019-07" db="EMBL/GenBank/DDBJ databases">
        <title>De Novo Assembly of kiwifruit Actinidia rufa.</title>
        <authorList>
            <person name="Sugita-Konishi S."/>
            <person name="Sato K."/>
            <person name="Mori E."/>
            <person name="Abe Y."/>
            <person name="Kisaki G."/>
            <person name="Hamano K."/>
            <person name="Suezawa K."/>
            <person name="Otani M."/>
            <person name="Fukuda T."/>
            <person name="Manabe T."/>
            <person name="Gomi K."/>
            <person name="Tabuchi M."/>
            <person name="Akimitsu K."/>
            <person name="Kataoka I."/>
        </authorList>
    </citation>
    <scope>NUCLEOTIDE SEQUENCE [LARGE SCALE GENOMIC DNA]</scope>
    <source>
        <strain evidence="8">cv. Fuchu</strain>
    </source>
</reference>
<sequence>MEKQKRAYKSHCLVLPYPTQGHINPMLQFSKRLQHKGIKVTVIITRFTAKTIREFPVAVSVEPISDGFDDGGRASARTAVEYLTTFQRVGSQSLGDLIERLRRSGSSPVDCIVYDVFLPWALDVARRFGLFGAAFFTQSCAVGAIYYSVREGLVTLPSSGSKIRVPGLPGMEVSDLPSFVSAPESYPDVREMLMNQFSNVGEADWILSNTVYELEKEVVDWMAKIWAVRTIGPTVPSMYIDKQLQDDTEYGLCIFKPKTLACMNWLEEKPNGSVVYVSFGSLAVLSVEQMRELAWGLRETKFHFLWVVRDTEESKLPNGFLEETCENGLVVSWCPQLEVLAHKAIGCFVTHCGWNSTLEALSLGVPMVAVPHWSDQTTNAKFIADVWGVGIRARGNESGTVRREEIERCVREVVEGERGKEMKRNATKWKGLAREAVDEGGSSDRNIDEFAAALCHS</sequence>
<dbReference type="InterPro" id="IPR002213">
    <property type="entry name" value="UDP_glucos_trans"/>
</dbReference>
<evidence type="ECO:0000256" key="3">
    <source>
        <dbReference type="ARBA" id="ARBA00022679"/>
    </source>
</evidence>
<dbReference type="FunFam" id="3.40.50.2000:FF:000057">
    <property type="entry name" value="Glycosyltransferase"/>
    <property type="match status" value="1"/>
</dbReference>
<proteinExistence type="inferred from homology"/>
<keyword evidence="2 5" id="KW-0328">Glycosyltransferase</keyword>
<evidence type="ECO:0000256" key="2">
    <source>
        <dbReference type="ARBA" id="ARBA00022676"/>
    </source>
</evidence>